<evidence type="ECO:0000259" key="8">
    <source>
        <dbReference type="Pfam" id="PF12161"/>
    </source>
</evidence>
<dbReference type="Gene3D" id="3.40.50.150">
    <property type="entry name" value="Vaccinia Virus protein VP39"/>
    <property type="match status" value="1"/>
</dbReference>
<protein>
    <recommendedName>
        <fullName evidence="1">site-specific DNA-methyltransferase (adenine-specific)</fullName>
        <ecNumber evidence="1">2.1.1.72</ecNumber>
    </recommendedName>
</protein>
<dbReference type="InterPro" id="IPR022749">
    <property type="entry name" value="D12N6_MeTrfase_N"/>
</dbReference>
<dbReference type="Pfam" id="PF12161">
    <property type="entry name" value="HsdM_N"/>
    <property type="match status" value="1"/>
</dbReference>
<dbReference type="PATRIC" id="fig|1434117.4.peg.1374"/>
<dbReference type="InterPro" id="IPR038333">
    <property type="entry name" value="T1MK-like_N_sf"/>
</dbReference>
<dbReference type="InterPro" id="IPR002052">
    <property type="entry name" value="DNA_methylase_N6_adenine_CS"/>
</dbReference>
<name>A0A0E3LF35_METMZ</name>
<dbReference type="GO" id="GO:0032259">
    <property type="term" value="P:methylation"/>
    <property type="evidence" value="ECO:0007669"/>
    <property type="project" value="UniProtKB-KW"/>
</dbReference>
<accession>A0A0E3LF35</accession>
<dbReference type="PRINTS" id="PR00507">
    <property type="entry name" value="N12N6MTFRASE"/>
</dbReference>
<evidence type="ECO:0000256" key="4">
    <source>
        <dbReference type="ARBA" id="ARBA00022691"/>
    </source>
</evidence>
<dbReference type="EC" id="2.1.1.72" evidence="1"/>
<comment type="catalytic activity">
    <reaction evidence="6">
        <text>a 2'-deoxyadenosine in DNA + S-adenosyl-L-methionine = an N(6)-methyl-2'-deoxyadenosine in DNA + S-adenosyl-L-homocysteine + H(+)</text>
        <dbReference type="Rhea" id="RHEA:15197"/>
        <dbReference type="Rhea" id="RHEA-COMP:12418"/>
        <dbReference type="Rhea" id="RHEA-COMP:12419"/>
        <dbReference type="ChEBI" id="CHEBI:15378"/>
        <dbReference type="ChEBI" id="CHEBI:57856"/>
        <dbReference type="ChEBI" id="CHEBI:59789"/>
        <dbReference type="ChEBI" id="CHEBI:90615"/>
        <dbReference type="ChEBI" id="CHEBI:90616"/>
        <dbReference type="EC" id="2.1.1.72"/>
    </reaction>
</comment>
<evidence type="ECO:0000256" key="1">
    <source>
        <dbReference type="ARBA" id="ARBA00011900"/>
    </source>
</evidence>
<dbReference type="Proteomes" id="UP000033058">
    <property type="component" value="Chromosome"/>
</dbReference>
<dbReference type="REBASE" id="109122">
    <property type="entry name" value="M1.Mma610ORF1089P"/>
</dbReference>
<organism evidence="9 10">
    <name type="scientific">Methanosarcina mazei WWM610</name>
    <dbReference type="NCBI Taxonomy" id="1434117"/>
    <lineage>
        <taxon>Archaea</taxon>
        <taxon>Methanobacteriati</taxon>
        <taxon>Methanobacteriota</taxon>
        <taxon>Stenosarchaea group</taxon>
        <taxon>Methanomicrobia</taxon>
        <taxon>Methanosarcinales</taxon>
        <taxon>Methanosarcinaceae</taxon>
        <taxon>Methanosarcina</taxon>
    </lineage>
</organism>
<dbReference type="SUPFAM" id="SSF53335">
    <property type="entry name" value="S-adenosyl-L-methionine-dependent methyltransferases"/>
    <property type="match status" value="1"/>
</dbReference>
<sequence>MNKMTLSELEQSLWGAANILRGPVDASDFKSYIFPLLFFKRISDVYDEEFKEALEESEGDEEYAGLSEFHDFIIPDKAHWEDVLEITQNVGQALQYAFREIEKSNPDKLYGIFGDVNWTNKDRLSDELLINLIQHFNSLTLSKSNVEPDMLGQAYEYLIKKFADLTNRKAGEFYTPRPIVHLMGSILKPKEGETIYDPACGSGGMLLESFHYVKNNGGDARTLKLYGQEKNLTTSSIARINLFIHAVQSFQIIRGDTLREPAFVEGDRLAQFDIVIANPPFSLEKWGHENWSQDPYGRNIAGTPPKSNGDYAWVQHMIASMAPETGRMAIVLPHGALFRQGAEGTIRKTLIEKDLLEAVIGLGPNLFYGTGISACILVFRSKKTGERRSRVLFIDASEQYQKGRSQNIFLPENAETVLKWYENYGDIENISQVVELSEIRKNEFNLNIPLYVKKVHEVEEIDLKATLEQLKADYAAFLESEEKMKRLLKEVNVL</sequence>
<feature type="domain" description="N6 adenine-specific DNA methyltransferase N-terminal" evidence="8">
    <location>
        <begin position="9"/>
        <end position="136"/>
    </location>
</feature>
<reference evidence="9 10" key="1">
    <citation type="submission" date="2014-07" db="EMBL/GenBank/DDBJ databases">
        <title>Methanogenic archaea and the global carbon cycle.</title>
        <authorList>
            <person name="Henriksen J.R."/>
            <person name="Luke J."/>
            <person name="Reinhart S."/>
            <person name="Benedict M.N."/>
            <person name="Youngblut N.D."/>
            <person name="Metcalf M.E."/>
            <person name="Whitaker R.J."/>
            <person name="Metcalf W.W."/>
        </authorList>
    </citation>
    <scope>NUCLEOTIDE SEQUENCE [LARGE SCALE GENOMIC DNA]</scope>
    <source>
        <strain evidence="9 10">WWM610</strain>
    </source>
</reference>
<dbReference type="Gene3D" id="1.20.1260.30">
    <property type="match status" value="1"/>
</dbReference>
<evidence type="ECO:0000256" key="3">
    <source>
        <dbReference type="ARBA" id="ARBA00022679"/>
    </source>
</evidence>
<dbReference type="GO" id="GO:0008170">
    <property type="term" value="F:N-methyltransferase activity"/>
    <property type="evidence" value="ECO:0007669"/>
    <property type="project" value="InterPro"/>
</dbReference>
<dbReference type="InterPro" id="IPR004546">
    <property type="entry name" value="Restrct_endonuc_T1M"/>
</dbReference>
<keyword evidence="4" id="KW-0949">S-adenosyl-L-methionine</keyword>
<keyword evidence="5" id="KW-0680">Restriction system</keyword>
<dbReference type="PROSITE" id="PS00092">
    <property type="entry name" value="N6_MTASE"/>
    <property type="match status" value="1"/>
</dbReference>
<feature type="domain" description="DNA methylase adenine-specific" evidence="7">
    <location>
        <begin position="148"/>
        <end position="457"/>
    </location>
</feature>
<dbReference type="InterPro" id="IPR051537">
    <property type="entry name" value="DNA_Adenine_Mtase"/>
</dbReference>
<evidence type="ECO:0000256" key="6">
    <source>
        <dbReference type="ARBA" id="ARBA00047942"/>
    </source>
</evidence>
<dbReference type="InterPro" id="IPR003356">
    <property type="entry name" value="DNA_methylase_A-5"/>
</dbReference>
<dbReference type="GO" id="GO:0009307">
    <property type="term" value="P:DNA restriction-modification system"/>
    <property type="evidence" value="ECO:0007669"/>
    <property type="project" value="UniProtKB-KW"/>
</dbReference>
<evidence type="ECO:0000313" key="10">
    <source>
        <dbReference type="Proteomes" id="UP000033058"/>
    </source>
</evidence>
<evidence type="ECO:0000259" key="7">
    <source>
        <dbReference type="Pfam" id="PF02384"/>
    </source>
</evidence>
<dbReference type="PANTHER" id="PTHR42933">
    <property type="entry name" value="SLR6095 PROTEIN"/>
    <property type="match status" value="1"/>
</dbReference>
<keyword evidence="2 9" id="KW-0489">Methyltransferase</keyword>
<dbReference type="GO" id="GO:0003677">
    <property type="term" value="F:DNA binding"/>
    <property type="evidence" value="ECO:0007669"/>
    <property type="project" value="InterPro"/>
</dbReference>
<evidence type="ECO:0000256" key="5">
    <source>
        <dbReference type="ARBA" id="ARBA00022747"/>
    </source>
</evidence>
<gene>
    <name evidence="9" type="ORF">MSMAW_1090</name>
</gene>
<evidence type="ECO:0000256" key="2">
    <source>
        <dbReference type="ARBA" id="ARBA00022603"/>
    </source>
</evidence>
<dbReference type="RefSeq" id="WP_048041589.1">
    <property type="nucleotide sequence ID" value="NZ_CP009509.1"/>
</dbReference>
<dbReference type="EMBL" id="CP009509">
    <property type="protein sequence ID" value="AKB40081.1"/>
    <property type="molecule type" value="Genomic_DNA"/>
</dbReference>
<dbReference type="NCBIfam" id="TIGR00497">
    <property type="entry name" value="hsdM"/>
    <property type="match status" value="1"/>
</dbReference>
<dbReference type="GO" id="GO:0009007">
    <property type="term" value="F:site-specific DNA-methyltransferase (adenine-specific) activity"/>
    <property type="evidence" value="ECO:0007669"/>
    <property type="project" value="UniProtKB-EC"/>
</dbReference>
<dbReference type="HOGENOM" id="CLU_013049_4_2_2"/>
<dbReference type="Pfam" id="PF02384">
    <property type="entry name" value="N6_Mtase"/>
    <property type="match status" value="1"/>
</dbReference>
<dbReference type="GeneID" id="24850760"/>
<proteinExistence type="predicted"/>
<keyword evidence="3 9" id="KW-0808">Transferase</keyword>
<evidence type="ECO:0000313" key="9">
    <source>
        <dbReference type="EMBL" id="AKB40081.1"/>
    </source>
</evidence>
<dbReference type="PANTHER" id="PTHR42933:SF3">
    <property type="entry name" value="TYPE I RESTRICTION ENZYME MJAVIII METHYLASE SUBUNIT"/>
    <property type="match status" value="1"/>
</dbReference>
<dbReference type="InterPro" id="IPR029063">
    <property type="entry name" value="SAM-dependent_MTases_sf"/>
</dbReference>
<dbReference type="AlphaFoldDB" id="A0A0E3LF35"/>